<dbReference type="InterPro" id="IPR018247">
    <property type="entry name" value="EF_Hand_1_Ca_BS"/>
</dbReference>
<dbReference type="GO" id="GO:0005509">
    <property type="term" value="F:calcium ion binding"/>
    <property type="evidence" value="ECO:0007669"/>
    <property type="project" value="InterPro"/>
</dbReference>
<keyword evidence="3" id="KW-1185">Reference proteome</keyword>
<feature type="domain" description="EF-hand" evidence="1">
    <location>
        <begin position="43"/>
        <end position="72"/>
    </location>
</feature>
<gene>
    <name evidence="2" type="ORF">D0Y53_09880</name>
</gene>
<dbReference type="InterPro" id="IPR011992">
    <property type="entry name" value="EF-hand-dom_pair"/>
</dbReference>
<evidence type="ECO:0000259" key="1">
    <source>
        <dbReference type="PROSITE" id="PS50222"/>
    </source>
</evidence>
<organism evidence="2 3">
    <name type="scientific">Cognatiluteimonas weifangensis</name>
    <dbReference type="NCBI Taxonomy" id="2303539"/>
    <lineage>
        <taxon>Bacteria</taxon>
        <taxon>Pseudomonadati</taxon>
        <taxon>Pseudomonadota</taxon>
        <taxon>Gammaproteobacteria</taxon>
        <taxon>Lysobacterales</taxon>
        <taxon>Lysobacteraceae</taxon>
        <taxon>Cognatiluteimonas</taxon>
    </lineage>
</organism>
<dbReference type="Pfam" id="PF13202">
    <property type="entry name" value="EF-hand_5"/>
    <property type="match status" value="2"/>
</dbReference>
<dbReference type="InterPro" id="IPR002048">
    <property type="entry name" value="EF_hand_dom"/>
</dbReference>
<dbReference type="Gene3D" id="1.10.238.10">
    <property type="entry name" value="EF-hand"/>
    <property type="match status" value="1"/>
</dbReference>
<dbReference type="AlphaFoldDB" id="A0A372DK64"/>
<protein>
    <recommendedName>
        <fullName evidence="1">EF-hand domain-containing protein</fullName>
    </recommendedName>
</protein>
<dbReference type="PROSITE" id="PS00018">
    <property type="entry name" value="EF_HAND_1"/>
    <property type="match status" value="1"/>
</dbReference>
<accession>A0A372DK64</accession>
<dbReference type="Proteomes" id="UP000262917">
    <property type="component" value="Unassembled WGS sequence"/>
</dbReference>
<dbReference type="EMBL" id="QVPD01000010">
    <property type="protein sequence ID" value="RFP59847.1"/>
    <property type="molecule type" value="Genomic_DNA"/>
</dbReference>
<evidence type="ECO:0000313" key="2">
    <source>
        <dbReference type="EMBL" id="RFP59847.1"/>
    </source>
</evidence>
<proteinExistence type="predicted"/>
<name>A0A372DK64_9GAMM</name>
<comment type="caution">
    <text evidence="2">The sequence shown here is derived from an EMBL/GenBank/DDBJ whole genome shotgun (WGS) entry which is preliminary data.</text>
</comment>
<dbReference type="PROSITE" id="PS50222">
    <property type="entry name" value="EF_HAND_2"/>
    <property type="match status" value="1"/>
</dbReference>
<dbReference type="OrthoDB" id="6025648at2"/>
<dbReference type="SUPFAM" id="SSF47473">
    <property type="entry name" value="EF-hand"/>
    <property type="match status" value="1"/>
</dbReference>
<evidence type="ECO:0000313" key="3">
    <source>
        <dbReference type="Proteomes" id="UP000262917"/>
    </source>
</evidence>
<sequence>MPAAQADVTVTSSPGNSIVGDYEIDFGTLDANHNGSISRGEARSNATLTAEFNAVDHDHNGRLSQDELKGWM</sequence>
<reference evidence="2 3" key="1">
    <citation type="submission" date="2018-08" db="EMBL/GenBank/DDBJ databases">
        <title>Lysobacter weifangensis sp. nov., a new member of the family 'Xanthomonadaceae', isolated from soil in a farmland.</title>
        <authorList>
            <person name="Zhao H."/>
        </authorList>
    </citation>
    <scope>NUCLEOTIDE SEQUENCE [LARGE SCALE GENOMIC DNA]</scope>
    <source>
        <strain evidence="2 3">WF-2</strain>
    </source>
</reference>